<dbReference type="AlphaFoldDB" id="A0A9W8PF83"/>
<keyword evidence="2" id="KW-1185">Reference proteome</keyword>
<dbReference type="OrthoDB" id="4364812at2759"/>
<evidence type="ECO:0000313" key="1">
    <source>
        <dbReference type="EMBL" id="KAJ4004815.1"/>
    </source>
</evidence>
<gene>
    <name evidence="1" type="ORF">NW766_011549</name>
</gene>
<name>A0A9W8PF83_9HYPO</name>
<organism evidence="1 2">
    <name type="scientific">Fusarium irregulare</name>
    <dbReference type="NCBI Taxonomy" id="2494466"/>
    <lineage>
        <taxon>Eukaryota</taxon>
        <taxon>Fungi</taxon>
        <taxon>Dikarya</taxon>
        <taxon>Ascomycota</taxon>
        <taxon>Pezizomycotina</taxon>
        <taxon>Sordariomycetes</taxon>
        <taxon>Hypocreomycetidae</taxon>
        <taxon>Hypocreales</taxon>
        <taxon>Nectriaceae</taxon>
        <taxon>Fusarium</taxon>
        <taxon>Fusarium incarnatum-equiseti species complex</taxon>
    </lineage>
</organism>
<sequence>MSQVEGAESSSWGSLPVERYLVSKWDPSSSLTIEQQREELVKAFLQEDDISPFASPADDLPSTEFIQTVLAPWRPDKLRKLAQKYYPGNPLLETIIVLRTYYGGDGDDEFNRWMKDATDTFEEMDPLGGLFGEPEDRWWRILDDPSLFNTGSGSWQGVFRVFPELAVPELRRDFNESDIGYVKDLVLEMCVSRDPEEDDFEDVICEVAMIRYWLVIVDEEAFKDGELLLVFMDKKGNVVRQSGIFPEDLPHLPHYNLGGSITESGLWRDGEVGKKYKTRGKIMRKVLPLAMAKDE</sequence>
<accession>A0A9W8PF83</accession>
<dbReference type="EMBL" id="JAPDHF010000023">
    <property type="protein sequence ID" value="KAJ4004815.1"/>
    <property type="molecule type" value="Genomic_DNA"/>
</dbReference>
<proteinExistence type="predicted"/>
<dbReference type="Proteomes" id="UP001152130">
    <property type="component" value="Unassembled WGS sequence"/>
</dbReference>
<protein>
    <submittedName>
        <fullName evidence="1">Uncharacterized protein</fullName>
    </submittedName>
</protein>
<evidence type="ECO:0000313" key="2">
    <source>
        <dbReference type="Proteomes" id="UP001152130"/>
    </source>
</evidence>
<comment type="caution">
    <text evidence="1">The sequence shown here is derived from an EMBL/GenBank/DDBJ whole genome shotgun (WGS) entry which is preliminary data.</text>
</comment>
<reference evidence="1" key="1">
    <citation type="submission" date="2022-10" db="EMBL/GenBank/DDBJ databases">
        <title>Fusarium specimens isolated from Avocado Roots.</title>
        <authorList>
            <person name="Stajich J."/>
            <person name="Roper C."/>
            <person name="Heimlech-Rivalta G."/>
        </authorList>
    </citation>
    <scope>NUCLEOTIDE SEQUENCE</scope>
    <source>
        <strain evidence="1">CF00143</strain>
    </source>
</reference>